<name>A0ABX8AJZ3_9HYPH</name>
<keyword evidence="1" id="KW-0812">Transmembrane</keyword>
<accession>A0ABX8AJZ3</accession>
<dbReference type="EMBL" id="CP074126">
    <property type="protein sequence ID" value="QUS54898.1"/>
    <property type="molecule type" value="Genomic_DNA"/>
</dbReference>
<sequence length="124" mass="14249">MSENNVLPRSIADINFIRPILKQIKNGSDPHEIKAVREGQDVISIVEKLIEFGLVDHLALVAALQTQSGSGDYFLTDKGLRWLQTYDKWERFKHWVSKWQLFWGVVFGISINTVSSFIWQAVFA</sequence>
<evidence type="ECO:0000256" key="1">
    <source>
        <dbReference type="SAM" id="Phobius"/>
    </source>
</evidence>
<keyword evidence="3" id="KW-1185">Reference proteome</keyword>
<dbReference type="Proteomes" id="UP000680706">
    <property type="component" value="Chromosome"/>
</dbReference>
<keyword evidence="1" id="KW-1133">Transmembrane helix</keyword>
<dbReference type="RefSeq" id="WP_075698738.1">
    <property type="nucleotide sequence ID" value="NZ_CP074126.1"/>
</dbReference>
<organism evidence="2 3">
    <name type="scientific">Pseudovibrio brasiliensis</name>
    <dbReference type="NCBI Taxonomy" id="1898042"/>
    <lineage>
        <taxon>Bacteria</taxon>
        <taxon>Pseudomonadati</taxon>
        <taxon>Pseudomonadota</taxon>
        <taxon>Alphaproteobacteria</taxon>
        <taxon>Hyphomicrobiales</taxon>
        <taxon>Stappiaceae</taxon>
        <taxon>Pseudovibrio</taxon>
    </lineage>
</organism>
<evidence type="ECO:0008006" key="4">
    <source>
        <dbReference type="Google" id="ProtNLM"/>
    </source>
</evidence>
<feature type="transmembrane region" description="Helical" evidence="1">
    <location>
        <begin position="101"/>
        <end position="122"/>
    </location>
</feature>
<gene>
    <name evidence="2" type="ORF">KGB56_16200</name>
</gene>
<evidence type="ECO:0000313" key="3">
    <source>
        <dbReference type="Proteomes" id="UP000680706"/>
    </source>
</evidence>
<reference evidence="2 3" key="1">
    <citation type="journal article" date="2021" name="Angew. Chem. Int. Ed. Engl.">
        <title>A novel family of nonribosomal peptides modulate collective behavior in Pseudovibrio bacteria isolated from marine sponges.</title>
        <authorList>
            <person name="Ioca L.P."/>
            <person name="Dai Y."/>
            <person name="Kunakom S."/>
            <person name="Diaz-Espinosa J."/>
            <person name="Krunic A."/>
            <person name="Crnkovic C.M."/>
            <person name="Orjala J."/>
            <person name="Sanchez L.M."/>
            <person name="Ferreira A.G."/>
            <person name="Berlinck R.G.S."/>
            <person name="Eustaquio A.S."/>
        </authorList>
    </citation>
    <scope>NUCLEOTIDE SEQUENCE [LARGE SCALE GENOMIC DNA]</scope>
    <source>
        <strain evidence="2 3">Ab134</strain>
    </source>
</reference>
<proteinExistence type="predicted"/>
<evidence type="ECO:0000313" key="2">
    <source>
        <dbReference type="EMBL" id="QUS54898.1"/>
    </source>
</evidence>
<protein>
    <recommendedName>
        <fullName evidence="4">DUF2513 domain-containing protein</fullName>
    </recommendedName>
</protein>
<keyword evidence="1" id="KW-0472">Membrane</keyword>